<keyword evidence="1" id="KW-0812">Transmembrane</keyword>
<feature type="transmembrane region" description="Helical" evidence="1">
    <location>
        <begin position="137"/>
        <end position="166"/>
    </location>
</feature>
<evidence type="ECO:0000313" key="2">
    <source>
        <dbReference type="EMBL" id="GEP43089.1"/>
    </source>
</evidence>
<dbReference type="EMBL" id="BKAG01000014">
    <property type="protein sequence ID" value="GEP43089.1"/>
    <property type="molecule type" value="Genomic_DNA"/>
</dbReference>
<name>A0A512M8M3_9BACT</name>
<protein>
    <submittedName>
        <fullName evidence="2">Uncharacterized protein</fullName>
    </submittedName>
</protein>
<reference evidence="2 3" key="1">
    <citation type="submission" date="2019-07" db="EMBL/GenBank/DDBJ databases">
        <title>Whole genome shotgun sequence of Brevifollis gellanilyticus NBRC 108608.</title>
        <authorList>
            <person name="Hosoyama A."/>
            <person name="Uohara A."/>
            <person name="Ohji S."/>
            <person name="Ichikawa N."/>
        </authorList>
    </citation>
    <scope>NUCLEOTIDE SEQUENCE [LARGE SCALE GENOMIC DNA]</scope>
    <source>
        <strain evidence="2 3">NBRC 108608</strain>
    </source>
</reference>
<evidence type="ECO:0000256" key="1">
    <source>
        <dbReference type="SAM" id="Phobius"/>
    </source>
</evidence>
<evidence type="ECO:0000313" key="3">
    <source>
        <dbReference type="Proteomes" id="UP000321577"/>
    </source>
</evidence>
<accession>A0A512M8M3</accession>
<organism evidence="2 3">
    <name type="scientific">Brevifollis gellanilyticus</name>
    <dbReference type="NCBI Taxonomy" id="748831"/>
    <lineage>
        <taxon>Bacteria</taxon>
        <taxon>Pseudomonadati</taxon>
        <taxon>Verrucomicrobiota</taxon>
        <taxon>Verrucomicrobiia</taxon>
        <taxon>Verrucomicrobiales</taxon>
        <taxon>Verrucomicrobiaceae</taxon>
    </lineage>
</organism>
<feature type="transmembrane region" description="Helical" evidence="1">
    <location>
        <begin position="178"/>
        <end position="204"/>
    </location>
</feature>
<proteinExistence type="predicted"/>
<gene>
    <name evidence="2" type="ORF">BGE01nite_23800</name>
</gene>
<keyword evidence="1" id="KW-1133">Transmembrane helix</keyword>
<dbReference type="AlphaFoldDB" id="A0A512M8M3"/>
<dbReference type="Proteomes" id="UP000321577">
    <property type="component" value="Unassembled WGS sequence"/>
</dbReference>
<comment type="caution">
    <text evidence="2">The sequence shown here is derived from an EMBL/GenBank/DDBJ whole genome shotgun (WGS) entry which is preliminary data.</text>
</comment>
<keyword evidence="3" id="KW-1185">Reference proteome</keyword>
<sequence>MLYDLAAYESFMLDYSPRLRQPGYNVMESIPGNVITALEYSYARLGYKKLRLLNKTDVKWLVEAWGEPQKHTTLNALHKAVWDRFEATLLGRAAKESDLSNLHYSSIISIMESPPLPSYYPPPLPTSIKPKSSAAKAGWICIVIGVLTFWTLIGMVFFSVAMVLGVVAMCNNRVGEGLAILVSAIGSLALCGVLLMTLVFGTVLGGMADAMAKSPKTQVQRLQHR</sequence>
<keyword evidence="1" id="KW-0472">Membrane</keyword>